<dbReference type="Pfam" id="PF03952">
    <property type="entry name" value="Enolase_N"/>
    <property type="match status" value="1"/>
</dbReference>
<evidence type="ECO:0000259" key="11">
    <source>
        <dbReference type="SMART" id="SM01192"/>
    </source>
</evidence>
<dbReference type="Pfam" id="PF00113">
    <property type="entry name" value="Enolase_C"/>
    <property type="match status" value="1"/>
</dbReference>
<sequence length="423" mass="47081">MYRYLPIRDIYAREITDSRGNPAFEAEVLAGEDIVGRASVSAGILAEGYEAARSRDWKNGNMERTMEQAVEYVNAELAQAILGLNVFDQAELDKVLSKSACNFDKRNLRVNTILGISMAAARTAATALKLPLYRYLGGMRTKRMPIPMFSILDGGIYAENTFDIQEVLLIPGKTKNYREGFCICTKVYQSLKELLKEKTDIVRTGVAGGFAPDLTDVKEALELTEEAVKRAGCQMKQDISIVLHTAASRLYNADRKVYDFPGESKRKGQKILRSTEEWISYYEELAERFPIDLIEEPLGNNDREGWEKIEERLGGKVQLAADVPCTEDIQNSAKEGQVKTVDTVVLNLAQMGTLSEALDVSESARKAGKQTILSCRCGGTEDTMLADAAVAFRTDYIKVGAPWGTERTAQYNQLLRIEEDMGF</sequence>
<keyword evidence="5" id="KW-0964">Secreted</keyword>
<evidence type="ECO:0000256" key="2">
    <source>
        <dbReference type="ARBA" id="ARBA00009604"/>
    </source>
</evidence>
<keyword evidence="6" id="KW-0479">Metal-binding</keyword>
<dbReference type="EC" id="4.2.1.11" evidence="3"/>
<organism evidence="13 14">
    <name type="scientific">Faecalicatena acetigenes</name>
    <dbReference type="NCBI Taxonomy" id="2981790"/>
    <lineage>
        <taxon>Bacteria</taxon>
        <taxon>Bacillati</taxon>
        <taxon>Bacillota</taxon>
        <taxon>Clostridia</taxon>
        <taxon>Lachnospirales</taxon>
        <taxon>Lachnospiraceae</taxon>
        <taxon>Faecalicatena</taxon>
    </lineage>
</organism>
<evidence type="ECO:0000313" key="13">
    <source>
        <dbReference type="EMBL" id="MCU6748473.1"/>
    </source>
</evidence>
<evidence type="ECO:0000256" key="10">
    <source>
        <dbReference type="ARBA" id="ARBA00048951"/>
    </source>
</evidence>
<keyword evidence="7" id="KW-0460">Magnesium</keyword>
<comment type="caution">
    <text evidence="13">The sequence shown here is derived from an EMBL/GenBank/DDBJ whole genome shotgun (WGS) entry which is preliminary data.</text>
</comment>
<dbReference type="PRINTS" id="PR00148">
    <property type="entry name" value="ENOLASE"/>
</dbReference>
<keyword evidence="9 13" id="KW-0456">Lyase</keyword>
<dbReference type="GO" id="GO:0004634">
    <property type="term" value="F:phosphopyruvate hydratase activity"/>
    <property type="evidence" value="ECO:0007669"/>
    <property type="project" value="UniProtKB-EC"/>
</dbReference>
<dbReference type="SMART" id="SM01193">
    <property type="entry name" value="Enolase_N"/>
    <property type="match status" value="1"/>
</dbReference>
<dbReference type="PANTHER" id="PTHR11902">
    <property type="entry name" value="ENOLASE"/>
    <property type="match status" value="1"/>
</dbReference>
<evidence type="ECO:0000256" key="1">
    <source>
        <dbReference type="ARBA" id="ARBA00005031"/>
    </source>
</evidence>
<dbReference type="RefSeq" id="WP_059066535.1">
    <property type="nucleotide sequence ID" value="NZ_JAOQJX010000024.1"/>
</dbReference>
<gene>
    <name evidence="13" type="primary">eno</name>
    <name evidence="13" type="ORF">OCV51_12550</name>
</gene>
<dbReference type="Gene3D" id="3.30.390.10">
    <property type="entry name" value="Enolase-like, N-terminal domain"/>
    <property type="match status" value="1"/>
</dbReference>
<keyword evidence="14" id="KW-1185">Reference proteome</keyword>
<dbReference type="Gene3D" id="3.20.20.120">
    <property type="entry name" value="Enolase-like C-terminal domain"/>
    <property type="match status" value="1"/>
</dbReference>
<dbReference type="Proteomes" id="UP001652394">
    <property type="component" value="Unassembled WGS sequence"/>
</dbReference>
<feature type="domain" description="Enolase N-terminal" evidence="12">
    <location>
        <begin position="7"/>
        <end position="136"/>
    </location>
</feature>
<evidence type="ECO:0000256" key="8">
    <source>
        <dbReference type="ARBA" id="ARBA00023152"/>
    </source>
</evidence>
<protein>
    <recommendedName>
        <fullName evidence="4">Enolase</fullName>
        <ecNumber evidence="3">4.2.1.11</ecNumber>
    </recommendedName>
</protein>
<evidence type="ECO:0000256" key="4">
    <source>
        <dbReference type="ARBA" id="ARBA00017068"/>
    </source>
</evidence>
<keyword evidence="8" id="KW-0324">Glycolysis</keyword>
<dbReference type="InterPro" id="IPR020810">
    <property type="entry name" value="Enolase_C"/>
</dbReference>
<evidence type="ECO:0000256" key="5">
    <source>
        <dbReference type="ARBA" id="ARBA00022525"/>
    </source>
</evidence>
<evidence type="ECO:0000256" key="9">
    <source>
        <dbReference type="ARBA" id="ARBA00023239"/>
    </source>
</evidence>
<comment type="catalytic activity">
    <reaction evidence="10">
        <text>(2R)-2-phosphoglycerate = phosphoenolpyruvate + H2O</text>
        <dbReference type="Rhea" id="RHEA:10164"/>
        <dbReference type="ChEBI" id="CHEBI:15377"/>
        <dbReference type="ChEBI" id="CHEBI:58289"/>
        <dbReference type="ChEBI" id="CHEBI:58702"/>
        <dbReference type="EC" id="4.2.1.11"/>
    </reaction>
    <physiologicalReaction direction="left-to-right" evidence="10">
        <dbReference type="Rhea" id="RHEA:10165"/>
    </physiologicalReaction>
</comment>
<feature type="domain" description="Enolase C-terminal TIM barrel" evidence="11">
    <location>
        <begin position="141"/>
        <end position="423"/>
    </location>
</feature>
<dbReference type="PANTHER" id="PTHR11902:SF1">
    <property type="entry name" value="ENOLASE"/>
    <property type="match status" value="1"/>
</dbReference>
<proteinExistence type="inferred from homology"/>
<dbReference type="SUPFAM" id="SSF54826">
    <property type="entry name" value="Enolase N-terminal domain-like"/>
    <property type="match status" value="1"/>
</dbReference>
<evidence type="ECO:0000256" key="6">
    <source>
        <dbReference type="ARBA" id="ARBA00022723"/>
    </source>
</evidence>
<evidence type="ECO:0000256" key="3">
    <source>
        <dbReference type="ARBA" id="ARBA00012058"/>
    </source>
</evidence>
<comment type="similarity">
    <text evidence="2">Belongs to the enolase family.</text>
</comment>
<dbReference type="SUPFAM" id="SSF51604">
    <property type="entry name" value="Enolase C-terminal domain-like"/>
    <property type="match status" value="1"/>
</dbReference>
<comment type="pathway">
    <text evidence="1">Carbohydrate degradation; glycolysis; pyruvate from D-glyceraldehyde 3-phosphate: step 4/5.</text>
</comment>
<evidence type="ECO:0000256" key="7">
    <source>
        <dbReference type="ARBA" id="ARBA00022842"/>
    </source>
</evidence>
<accession>A0ABT2TDU9</accession>
<dbReference type="InterPro" id="IPR020811">
    <property type="entry name" value="Enolase_N"/>
</dbReference>
<name>A0ABT2TDU9_9FIRM</name>
<reference evidence="13 14" key="1">
    <citation type="journal article" date="2021" name="ISME Commun">
        <title>Automated analysis of genomic sequences facilitates high-throughput and comprehensive description of bacteria.</title>
        <authorList>
            <person name="Hitch T.C.A."/>
        </authorList>
    </citation>
    <scope>NUCLEOTIDE SEQUENCE [LARGE SCALE GENOMIC DNA]</scope>
    <source>
        <strain evidence="13 14">H2_18</strain>
    </source>
</reference>
<dbReference type="SMART" id="SM01192">
    <property type="entry name" value="Enolase_C"/>
    <property type="match status" value="1"/>
</dbReference>
<dbReference type="InterPro" id="IPR036849">
    <property type="entry name" value="Enolase-like_C_sf"/>
</dbReference>
<evidence type="ECO:0000259" key="12">
    <source>
        <dbReference type="SMART" id="SM01193"/>
    </source>
</evidence>
<dbReference type="PIRSF" id="PIRSF001400">
    <property type="entry name" value="Enolase"/>
    <property type="match status" value="1"/>
</dbReference>
<dbReference type="InterPro" id="IPR000941">
    <property type="entry name" value="Enolase"/>
</dbReference>
<dbReference type="EMBL" id="JAOQJX010000024">
    <property type="protein sequence ID" value="MCU6748473.1"/>
    <property type="molecule type" value="Genomic_DNA"/>
</dbReference>
<dbReference type="InterPro" id="IPR029017">
    <property type="entry name" value="Enolase-like_N"/>
</dbReference>
<evidence type="ECO:0000313" key="14">
    <source>
        <dbReference type="Proteomes" id="UP001652394"/>
    </source>
</evidence>